<dbReference type="RefSeq" id="WP_151619825.1">
    <property type="nucleotide sequence ID" value="NZ_WBXO01000005.1"/>
</dbReference>
<protein>
    <recommendedName>
        <fullName evidence="4">DUF4013 domain-containing protein</fullName>
    </recommendedName>
</protein>
<proteinExistence type="predicted"/>
<dbReference type="OrthoDB" id="2080052at2"/>
<dbReference type="EMBL" id="WBXO01000005">
    <property type="protein sequence ID" value="KAB2952548.1"/>
    <property type="molecule type" value="Genomic_DNA"/>
</dbReference>
<name>A0A6I0F2G6_9FIRM</name>
<feature type="transmembrane region" description="Helical" evidence="1">
    <location>
        <begin position="206"/>
        <end position="227"/>
    </location>
</feature>
<feature type="transmembrane region" description="Helical" evidence="1">
    <location>
        <begin position="106"/>
        <end position="131"/>
    </location>
</feature>
<organism evidence="2 3">
    <name type="scientific">Heliorestis acidaminivorans</name>
    <dbReference type="NCBI Taxonomy" id="553427"/>
    <lineage>
        <taxon>Bacteria</taxon>
        <taxon>Bacillati</taxon>
        <taxon>Bacillota</taxon>
        <taxon>Clostridia</taxon>
        <taxon>Eubacteriales</taxon>
        <taxon>Heliobacteriaceae</taxon>
        <taxon>Heliorestis</taxon>
    </lineage>
</organism>
<keyword evidence="1" id="KW-0472">Membrane</keyword>
<evidence type="ECO:0000256" key="1">
    <source>
        <dbReference type="SAM" id="Phobius"/>
    </source>
</evidence>
<feature type="transmembrane region" description="Helical" evidence="1">
    <location>
        <begin position="20"/>
        <end position="48"/>
    </location>
</feature>
<dbReference type="Proteomes" id="UP000468766">
    <property type="component" value="Unassembled WGS sequence"/>
</dbReference>
<sequence>MSYSLYHDLLLPFQTPAMNALAQGLFYLPLLLFACLLPFLQAGLIAVLRDNRHSRQSPKKQIHSFIRGIADHYLYCWALALLLAPLYAILFWLTFSFGTINPNWTIFSWLSYLLAKVLLFLLAFSFVSFIADKARLALISTSCCSNRKPSALANFTVAFPYVIKHYFSLLTLRGIVYILAFLIIALLYSLLMNWPGGGWTSLYLSFFLQQLTVLILIWARLIGLVIMDEYIQVK</sequence>
<evidence type="ECO:0000313" key="2">
    <source>
        <dbReference type="EMBL" id="KAB2952548.1"/>
    </source>
</evidence>
<dbReference type="AlphaFoldDB" id="A0A6I0F2G6"/>
<accession>A0A6I0F2G6</accession>
<feature type="transmembrane region" description="Helical" evidence="1">
    <location>
        <begin position="69"/>
        <end position="94"/>
    </location>
</feature>
<keyword evidence="1" id="KW-1133">Transmembrane helix</keyword>
<keyword evidence="1" id="KW-0812">Transmembrane</keyword>
<reference evidence="2 3" key="1">
    <citation type="submission" date="2019-10" db="EMBL/GenBank/DDBJ databases">
        <title>Whole-genome sequence of the extremophile Heliorestis acidaminivorans DSM 24790.</title>
        <authorList>
            <person name="Kyndt J.A."/>
            <person name="Meyer T.E."/>
        </authorList>
    </citation>
    <scope>NUCLEOTIDE SEQUENCE [LARGE SCALE GENOMIC DNA]</scope>
    <source>
        <strain evidence="2 3">DSM 24790</strain>
    </source>
</reference>
<gene>
    <name evidence="2" type="ORF">F9B85_07735</name>
</gene>
<keyword evidence="3" id="KW-1185">Reference proteome</keyword>
<comment type="caution">
    <text evidence="2">The sequence shown here is derived from an EMBL/GenBank/DDBJ whole genome shotgun (WGS) entry which is preliminary data.</text>
</comment>
<evidence type="ECO:0000313" key="3">
    <source>
        <dbReference type="Proteomes" id="UP000468766"/>
    </source>
</evidence>
<evidence type="ECO:0008006" key="4">
    <source>
        <dbReference type="Google" id="ProtNLM"/>
    </source>
</evidence>
<feature type="transmembrane region" description="Helical" evidence="1">
    <location>
        <begin position="174"/>
        <end position="194"/>
    </location>
</feature>